<dbReference type="InterPro" id="IPR003594">
    <property type="entry name" value="HATPase_dom"/>
</dbReference>
<dbReference type="InterPro" id="IPR011623">
    <property type="entry name" value="7TMR_DISM_rcpt_extracell_dom1"/>
</dbReference>
<dbReference type="PANTHER" id="PTHR24421">
    <property type="entry name" value="NITRATE/NITRITE SENSOR PROTEIN NARX-RELATED"/>
    <property type="match status" value="1"/>
</dbReference>
<comment type="caution">
    <text evidence="12">The sequence shown here is derived from an EMBL/GenBank/DDBJ whole genome shotgun (WGS) entry which is preliminary data.</text>
</comment>
<feature type="transmembrane region" description="Helical" evidence="10">
    <location>
        <begin position="12"/>
        <end position="30"/>
    </location>
</feature>
<keyword evidence="8 10" id="KW-0472">Membrane</keyword>
<evidence type="ECO:0000259" key="11">
    <source>
        <dbReference type="PROSITE" id="PS50109"/>
    </source>
</evidence>
<reference evidence="12 13" key="1">
    <citation type="submission" date="2019-10" db="EMBL/GenBank/DDBJ databases">
        <title>Rudanella paleaurantiibacter sp. nov., isolated from sludge.</title>
        <authorList>
            <person name="Xu S.Q."/>
        </authorList>
    </citation>
    <scope>NUCLEOTIDE SEQUENCE [LARGE SCALE GENOMIC DNA]</scope>
    <source>
        <strain evidence="12 13">HX-22-17</strain>
    </source>
</reference>
<evidence type="ECO:0000256" key="4">
    <source>
        <dbReference type="ARBA" id="ARBA00022692"/>
    </source>
</evidence>
<keyword evidence="7" id="KW-0902">Two-component regulatory system</keyword>
<evidence type="ECO:0000256" key="1">
    <source>
        <dbReference type="ARBA" id="ARBA00004651"/>
    </source>
</evidence>
<dbReference type="GO" id="GO:0016301">
    <property type="term" value="F:kinase activity"/>
    <property type="evidence" value="ECO:0007669"/>
    <property type="project" value="UniProtKB-KW"/>
</dbReference>
<dbReference type="PANTHER" id="PTHR24421:SF37">
    <property type="entry name" value="SENSOR HISTIDINE KINASE NARS"/>
    <property type="match status" value="1"/>
</dbReference>
<dbReference type="AlphaFoldDB" id="A0A7J5U007"/>
<evidence type="ECO:0000256" key="7">
    <source>
        <dbReference type="ARBA" id="ARBA00023012"/>
    </source>
</evidence>
<dbReference type="PROSITE" id="PS50109">
    <property type="entry name" value="HIS_KIN"/>
    <property type="match status" value="1"/>
</dbReference>
<dbReference type="Pfam" id="PF02518">
    <property type="entry name" value="HATPase_c"/>
    <property type="match status" value="1"/>
</dbReference>
<feature type="transmembrane region" description="Helical" evidence="10">
    <location>
        <begin position="69"/>
        <end position="90"/>
    </location>
</feature>
<keyword evidence="13" id="KW-1185">Reference proteome</keyword>
<keyword evidence="5" id="KW-0418">Kinase</keyword>
<evidence type="ECO:0000256" key="10">
    <source>
        <dbReference type="SAM" id="Phobius"/>
    </source>
</evidence>
<evidence type="ECO:0000256" key="6">
    <source>
        <dbReference type="ARBA" id="ARBA00022989"/>
    </source>
</evidence>
<dbReference type="SUPFAM" id="SSF55874">
    <property type="entry name" value="ATPase domain of HSP90 chaperone/DNA topoisomerase II/histidine kinase"/>
    <property type="match status" value="1"/>
</dbReference>
<feature type="transmembrane region" description="Helical" evidence="10">
    <location>
        <begin position="195"/>
        <end position="218"/>
    </location>
</feature>
<dbReference type="EMBL" id="WELI01000005">
    <property type="protein sequence ID" value="KAB7729960.1"/>
    <property type="molecule type" value="Genomic_DNA"/>
</dbReference>
<dbReference type="CDD" id="cd16917">
    <property type="entry name" value="HATPase_UhpB-NarQ-NarX-like"/>
    <property type="match status" value="1"/>
</dbReference>
<evidence type="ECO:0000313" key="13">
    <source>
        <dbReference type="Proteomes" id="UP000488299"/>
    </source>
</evidence>
<dbReference type="InterPro" id="IPR005467">
    <property type="entry name" value="His_kinase_dom"/>
</dbReference>
<feature type="domain" description="Histidine kinase" evidence="11">
    <location>
        <begin position="281"/>
        <end position="477"/>
    </location>
</feature>
<dbReference type="Proteomes" id="UP000488299">
    <property type="component" value="Unassembled WGS sequence"/>
</dbReference>
<evidence type="ECO:0000256" key="5">
    <source>
        <dbReference type="ARBA" id="ARBA00022777"/>
    </source>
</evidence>
<comment type="subcellular location">
    <subcellularLocation>
        <location evidence="1">Cell membrane</location>
        <topology evidence="1">Multi-pass membrane protein</topology>
    </subcellularLocation>
</comment>
<feature type="transmembrane region" description="Helical" evidence="10">
    <location>
        <begin position="160"/>
        <end position="183"/>
    </location>
</feature>
<dbReference type="Gene3D" id="3.30.565.10">
    <property type="entry name" value="Histidine kinase-like ATPase, C-terminal domain"/>
    <property type="match status" value="1"/>
</dbReference>
<feature type="transmembrane region" description="Helical" evidence="10">
    <location>
        <begin position="135"/>
        <end position="153"/>
    </location>
</feature>
<evidence type="ECO:0000256" key="8">
    <source>
        <dbReference type="ARBA" id="ARBA00023136"/>
    </source>
</evidence>
<evidence type="ECO:0000256" key="2">
    <source>
        <dbReference type="ARBA" id="ARBA00022475"/>
    </source>
</evidence>
<evidence type="ECO:0000256" key="3">
    <source>
        <dbReference type="ARBA" id="ARBA00022679"/>
    </source>
</evidence>
<organism evidence="12 13">
    <name type="scientific">Rudanella paleaurantiibacter</name>
    <dbReference type="NCBI Taxonomy" id="2614655"/>
    <lineage>
        <taxon>Bacteria</taxon>
        <taxon>Pseudomonadati</taxon>
        <taxon>Bacteroidota</taxon>
        <taxon>Cytophagia</taxon>
        <taxon>Cytophagales</taxon>
        <taxon>Cytophagaceae</taxon>
        <taxon>Rudanella</taxon>
    </lineage>
</organism>
<dbReference type="SMART" id="SM00387">
    <property type="entry name" value="HATPase_c"/>
    <property type="match status" value="1"/>
</dbReference>
<dbReference type="Pfam" id="PF07695">
    <property type="entry name" value="7TMR-DISM_7TM"/>
    <property type="match status" value="1"/>
</dbReference>
<keyword evidence="4 10" id="KW-0812">Transmembrane</keyword>
<proteinExistence type="predicted"/>
<feature type="coiled-coil region" evidence="9">
    <location>
        <begin position="217"/>
        <end position="255"/>
    </location>
</feature>
<evidence type="ECO:0000313" key="12">
    <source>
        <dbReference type="EMBL" id="KAB7729960.1"/>
    </source>
</evidence>
<dbReference type="InterPro" id="IPR036890">
    <property type="entry name" value="HATPase_C_sf"/>
</dbReference>
<keyword evidence="6 10" id="KW-1133">Transmembrane helix</keyword>
<keyword evidence="3" id="KW-0808">Transferase</keyword>
<dbReference type="GO" id="GO:0005886">
    <property type="term" value="C:plasma membrane"/>
    <property type="evidence" value="ECO:0007669"/>
    <property type="project" value="UniProtKB-SubCell"/>
</dbReference>
<keyword evidence="2" id="KW-1003">Cell membrane</keyword>
<name>A0A7J5U007_9BACT</name>
<gene>
    <name evidence="12" type="ORF">F5984_12290</name>
</gene>
<dbReference type="RefSeq" id="WP_152124577.1">
    <property type="nucleotide sequence ID" value="NZ_WELI01000005.1"/>
</dbReference>
<feature type="transmembrane region" description="Helical" evidence="10">
    <location>
        <begin position="37"/>
        <end position="53"/>
    </location>
</feature>
<dbReference type="Gene3D" id="1.20.5.1930">
    <property type="match status" value="1"/>
</dbReference>
<dbReference type="GO" id="GO:0000160">
    <property type="term" value="P:phosphorelay signal transduction system"/>
    <property type="evidence" value="ECO:0007669"/>
    <property type="project" value="UniProtKB-KW"/>
</dbReference>
<protein>
    <recommendedName>
        <fullName evidence="11">Histidine kinase domain-containing protein</fullName>
    </recommendedName>
</protein>
<evidence type="ECO:0000256" key="9">
    <source>
        <dbReference type="SAM" id="Coils"/>
    </source>
</evidence>
<sequence>MNGIPAYGTLRVFLDGMLGMMVLYALLSFVQQRKAIYWQYALYILCMVITFRLDDSDYASADYAPGANYAVALLESIAFILYIRFAILLINIPQKDPFSYRLMRMMTALLVVGSVLDTVLWLAGVSDAARSLLYTVNRFILAALALVVVPRIVRLRQPVISYFILGSFFFVSGCVFALCINFIPAVFTRQLSNPFSFPVTYIQMGVVLEVLCFTLGLARLNNQNELEKQQIQAQLIEQLQENERKQQKLQRIRDDIARDLHDELGADLGGIGMLAMAASRQLRHETTGGVRSARLTTEEAVIPETDTAVSDKLTLISQASRRVVVTMREIIWNLNSIHDTLQNLAFRLEETARNLLVGRAITLDIQLPSPDTDLPLPAEYRRDLFLLFKEALHNLVRHAEATEVQIRLSLDRSVPHEPRIELLIRDNGNGFSSGQIGCGGNGLRSMEQRARSLSGTLDIDSVPGEGTTLRFVGPLREK</sequence>
<accession>A0A7J5U007</accession>
<feature type="transmembrane region" description="Helical" evidence="10">
    <location>
        <begin position="102"/>
        <end position="123"/>
    </location>
</feature>
<keyword evidence="9" id="KW-0175">Coiled coil</keyword>
<dbReference type="InterPro" id="IPR050482">
    <property type="entry name" value="Sensor_HK_TwoCompSys"/>
</dbReference>